<dbReference type="AlphaFoldDB" id="A0A921FWE1"/>
<evidence type="ECO:0000259" key="1">
    <source>
        <dbReference type="Pfam" id="PF14266"/>
    </source>
</evidence>
<sequence length="542" mass="63284">MIRKLILKKVEYSNWATELSKSITARPDYRVEKDSLQYSQIAARIVGAGFDETEYMIELFTVSQAPGVHVLSETLDKTMPPERFQSIQRIYDLIQEQPNLSINRFVAFLEGAQLLPKYVEDHDFNRLIRSALIEVFERFKENHAGSFHHPEFRRVFLDIIKWTWNHIDPWVKGTPIEKDVPHIIWYGDMNKSQMYFLFYVTLLGMDVVILHPEGKDEFKEIDPENKWSVLTAYPTTMPIQPFPQEEPKRQGTVAYRASKEIDHVLHHEGSAYYKPWQFRNHHPMSVTLKTTYDEIFILAKEKAFIRPNFSASGNEVKIPSLFAKISGVSTNRKDYWDKMHKLTSQPNCMIVKKFPFMQERKANNQYHYQHALGKDGRLNLEKMLKSNWWQYGYLHDGVQLGLAAAIARMCANPKMNAQPGESLEQVSLYLFTQAINLSEELPNLLQTFDYAQEIPKIVLYNNEINGVLSRADAALLLLLNEFGLDIILYNPPGHNDLEHFIEKDYFDHHLLEDMVFDLPYQEHKKDLSIVSGFLNRFFNGRD</sequence>
<feature type="domain" description="Putative component of 'biosynthetic module'" evidence="1">
    <location>
        <begin position="12"/>
        <end position="266"/>
    </location>
</feature>
<reference evidence="2" key="2">
    <citation type="submission" date="2021-09" db="EMBL/GenBank/DDBJ databases">
        <authorList>
            <person name="Gilroy R."/>
        </authorList>
    </citation>
    <scope>NUCLEOTIDE SEQUENCE</scope>
    <source>
        <strain evidence="2">CHK171-7178</strain>
    </source>
</reference>
<evidence type="ECO:0000313" key="3">
    <source>
        <dbReference type="Proteomes" id="UP000698173"/>
    </source>
</evidence>
<protein>
    <submittedName>
        <fullName evidence="2">YceG family protein</fullName>
    </submittedName>
</protein>
<dbReference type="Proteomes" id="UP000698173">
    <property type="component" value="Unassembled WGS sequence"/>
</dbReference>
<organism evidence="2 3">
    <name type="scientific">Sporosarcina psychrophila</name>
    <name type="common">Bacillus psychrophilus</name>
    <dbReference type="NCBI Taxonomy" id="1476"/>
    <lineage>
        <taxon>Bacteria</taxon>
        <taxon>Bacillati</taxon>
        <taxon>Bacillota</taxon>
        <taxon>Bacilli</taxon>
        <taxon>Bacillales</taxon>
        <taxon>Caryophanaceae</taxon>
        <taxon>Sporosarcina</taxon>
    </lineage>
</organism>
<name>A0A921FWE1_SPOPS</name>
<proteinExistence type="predicted"/>
<comment type="caution">
    <text evidence="2">The sequence shown here is derived from an EMBL/GenBank/DDBJ whole genome shotgun (WGS) entry which is preliminary data.</text>
</comment>
<feature type="domain" description="Putative component of 'biosynthetic module'" evidence="1">
    <location>
        <begin position="289"/>
        <end position="507"/>
    </location>
</feature>
<evidence type="ECO:0000313" key="2">
    <source>
        <dbReference type="EMBL" id="HJF31040.1"/>
    </source>
</evidence>
<accession>A0A921FWE1</accession>
<dbReference type="Pfam" id="PF14266">
    <property type="entry name" value="YceG_bac"/>
    <property type="match status" value="2"/>
</dbReference>
<dbReference type="InterPro" id="IPR025647">
    <property type="entry name" value="YceG_bac"/>
</dbReference>
<reference evidence="2" key="1">
    <citation type="journal article" date="2021" name="PeerJ">
        <title>Extensive microbial diversity within the chicken gut microbiome revealed by metagenomics and culture.</title>
        <authorList>
            <person name="Gilroy R."/>
            <person name="Ravi A."/>
            <person name="Getino M."/>
            <person name="Pursley I."/>
            <person name="Horton D.L."/>
            <person name="Alikhan N.F."/>
            <person name="Baker D."/>
            <person name="Gharbi K."/>
            <person name="Hall N."/>
            <person name="Watson M."/>
            <person name="Adriaenssens E.M."/>
            <person name="Foster-Nyarko E."/>
            <person name="Jarju S."/>
            <person name="Secka A."/>
            <person name="Antonio M."/>
            <person name="Oren A."/>
            <person name="Chaudhuri R.R."/>
            <person name="La Ragione R."/>
            <person name="Hildebrand F."/>
            <person name="Pallen M.J."/>
        </authorList>
    </citation>
    <scope>NUCLEOTIDE SEQUENCE</scope>
    <source>
        <strain evidence="2">CHK171-7178</strain>
    </source>
</reference>
<dbReference type="EMBL" id="DYWT01000076">
    <property type="protein sequence ID" value="HJF31040.1"/>
    <property type="molecule type" value="Genomic_DNA"/>
</dbReference>
<gene>
    <name evidence="2" type="ORF">K8V56_04575</name>
</gene>